<sequence length="71" mass="8208">MRGFTCVRCCEGWLCRARAHGQALPEEEARTSRIRSDRKMLLRGRLEERDIRRFLDHRLVGSASHRGSTGP</sequence>
<protein>
    <submittedName>
        <fullName evidence="1">Uncharacterized protein</fullName>
    </submittedName>
</protein>
<gene>
    <name evidence="1" type="ORF">AMELA_G00124410</name>
</gene>
<proteinExistence type="predicted"/>
<organism evidence="1 2">
    <name type="scientific">Ameiurus melas</name>
    <name type="common">Black bullhead</name>
    <name type="synonym">Silurus melas</name>
    <dbReference type="NCBI Taxonomy" id="219545"/>
    <lineage>
        <taxon>Eukaryota</taxon>
        <taxon>Metazoa</taxon>
        <taxon>Chordata</taxon>
        <taxon>Craniata</taxon>
        <taxon>Vertebrata</taxon>
        <taxon>Euteleostomi</taxon>
        <taxon>Actinopterygii</taxon>
        <taxon>Neopterygii</taxon>
        <taxon>Teleostei</taxon>
        <taxon>Ostariophysi</taxon>
        <taxon>Siluriformes</taxon>
        <taxon>Ictaluridae</taxon>
        <taxon>Ameiurus</taxon>
    </lineage>
</organism>
<name>A0A7J6AMV1_AMEME</name>
<reference evidence="1 2" key="1">
    <citation type="submission" date="2020-02" db="EMBL/GenBank/DDBJ databases">
        <title>A chromosome-scale genome assembly of the black bullhead catfish (Ameiurus melas).</title>
        <authorList>
            <person name="Wen M."/>
            <person name="Zham M."/>
            <person name="Cabau C."/>
            <person name="Klopp C."/>
            <person name="Donnadieu C."/>
            <person name="Roques C."/>
            <person name="Bouchez O."/>
            <person name="Lampietro C."/>
            <person name="Jouanno E."/>
            <person name="Herpin A."/>
            <person name="Louis A."/>
            <person name="Berthelot C."/>
            <person name="Parey E."/>
            <person name="Roest-Crollius H."/>
            <person name="Braasch I."/>
            <person name="Postlethwait J."/>
            <person name="Robinson-Rechavi M."/>
            <person name="Echchiki A."/>
            <person name="Begum T."/>
            <person name="Montfort J."/>
            <person name="Schartl M."/>
            <person name="Bobe J."/>
            <person name="Guiguen Y."/>
        </authorList>
    </citation>
    <scope>NUCLEOTIDE SEQUENCE [LARGE SCALE GENOMIC DNA]</scope>
    <source>
        <strain evidence="1">M_S1</strain>
        <tissue evidence="1">Blood</tissue>
    </source>
</reference>
<dbReference type="Proteomes" id="UP000593565">
    <property type="component" value="Unassembled WGS sequence"/>
</dbReference>
<comment type="caution">
    <text evidence="1">The sequence shown here is derived from an EMBL/GenBank/DDBJ whole genome shotgun (WGS) entry which is preliminary data.</text>
</comment>
<evidence type="ECO:0000313" key="2">
    <source>
        <dbReference type="Proteomes" id="UP000593565"/>
    </source>
</evidence>
<evidence type="ECO:0000313" key="1">
    <source>
        <dbReference type="EMBL" id="KAF4084080.1"/>
    </source>
</evidence>
<dbReference type="EMBL" id="JAAGNN010000010">
    <property type="protein sequence ID" value="KAF4084080.1"/>
    <property type="molecule type" value="Genomic_DNA"/>
</dbReference>
<keyword evidence="2" id="KW-1185">Reference proteome</keyword>
<accession>A0A7J6AMV1</accession>
<dbReference type="AlphaFoldDB" id="A0A7J6AMV1"/>